<keyword evidence="1" id="KW-0378">Hydrolase</keyword>
<name>A0ABT7UQ17_9FIRM</name>
<dbReference type="Gene3D" id="3.40.50.1110">
    <property type="entry name" value="SGNH hydrolase"/>
    <property type="match status" value="1"/>
</dbReference>
<evidence type="ECO:0000313" key="4">
    <source>
        <dbReference type="Proteomes" id="UP001529380"/>
    </source>
</evidence>
<dbReference type="InterPro" id="IPR036514">
    <property type="entry name" value="SGNH_hydro_sf"/>
</dbReference>
<proteinExistence type="predicted"/>
<keyword evidence="4" id="KW-1185">Reference proteome</keyword>
<dbReference type="RefSeq" id="WP_289599625.1">
    <property type="nucleotide sequence ID" value="NZ_JAUDCL010000009.1"/>
</dbReference>
<gene>
    <name evidence="3" type="ORF">QUW08_06680</name>
</gene>
<dbReference type="Pfam" id="PF03629">
    <property type="entry name" value="SASA"/>
    <property type="match status" value="1"/>
</dbReference>
<sequence>MKNNAVFRAAAVFGSDMVLQRSKPVPVWGTGLPGITVRCTLAGQTAAARADGQGRWQLELPAMPAGGPYTMELSGGEETIRFERVYLGEVWLAGGQSNMDMKLQDSANGEEELARSRDERVHFYVTPQVSSEGEILEQAEARTCWNVIGPETAANVSAVAYYFARRLAESLNGIHVGVVQCSWGGTSAACWMSRRQLDKTAAGRRCLEEFDQRCAALTPDQYQEQLADYRARIARWEQTLARLDREEPQLSRAEKMARTGDYPWPPPAGPDSFQCPGTLYRTMLRRVCPYGVRGVAYYQAEEDDPHAEDYAALLGSLIAQWRSDWKDAELPFLLVQLPMYGPEGEGLHWPVLRSAQWSISRLLRDVELLSLADCGEKNDIHPKDKRTPGRRLAALALDAVYGLEEGQRSPRARRVEYHPHGATVHFAQCGGGLRLDGEAGFALAGADGVFHPASPQVEGEQVLLTCSEVEEPCQARYAWYNFGPAPLHSAAGMAAAPFWDDRGLLR</sequence>
<dbReference type="PANTHER" id="PTHR22901">
    <property type="entry name" value="SIALATE O-ACETYLESTERASE"/>
    <property type="match status" value="1"/>
</dbReference>
<comment type="caution">
    <text evidence="3">The sequence shown here is derived from an EMBL/GenBank/DDBJ whole genome shotgun (WGS) entry which is preliminary data.</text>
</comment>
<dbReference type="InterPro" id="IPR039329">
    <property type="entry name" value="SIAE"/>
</dbReference>
<organism evidence="3 4">
    <name type="scientific">Allofournierella massiliensis</name>
    <dbReference type="NCBI Taxonomy" id="1650663"/>
    <lineage>
        <taxon>Bacteria</taxon>
        <taxon>Bacillati</taxon>
        <taxon>Bacillota</taxon>
        <taxon>Clostridia</taxon>
        <taxon>Eubacteriales</taxon>
        <taxon>Oscillospiraceae</taxon>
        <taxon>Allofournierella</taxon>
    </lineage>
</organism>
<dbReference type="InterPro" id="IPR005181">
    <property type="entry name" value="SASA"/>
</dbReference>
<protein>
    <submittedName>
        <fullName evidence="3">Sialate O-acetylesterase</fullName>
    </submittedName>
</protein>
<evidence type="ECO:0000313" key="3">
    <source>
        <dbReference type="EMBL" id="MDM8200977.1"/>
    </source>
</evidence>
<dbReference type="SUPFAM" id="SSF52266">
    <property type="entry name" value="SGNH hydrolase"/>
    <property type="match status" value="1"/>
</dbReference>
<accession>A0ABT7UQ17</accession>
<evidence type="ECO:0000256" key="1">
    <source>
        <dbReference type="ARBA" id="ARBA00022801"/>
    </source>
</evidence>
<dbReference type="PANTHER" id="PTHR22901:SF0">
    <property type="entry name" value="SIALATE O-ACETYLESTERASE"/>
    <property type="match status" value="1"/>
</dbReference>
<reference evidence="3 4" key="1">
    <citation type="submission" date="2023-06" db="EMBL/GenBank/DDBJ databases">
        <title>Identification and characterization of horizontal gene transfer across gut microbiota members of farm animals based on homology search.</title>
        <authorList>
            <person name="Schwarzerova J."/>
            <person name="Nykrynova M."/>
            <person name="Jureckova K."/>
            <person name="Cejkova D."/>
            <person name="Rychlik I."/>
        </authorList>
    </citation>
    <scope>NUCLEOTIDE SEQUENCE [LARGE SCALE GENOMIC DNA]</scope>
    <source>
        <strain evidence="3 4">ET340</strain>
    </source>
</reference>
<dbReference type="EMBL" id="JAUDCL010000009">
    <property type="protein sequence ID" value="MDM8200977.1"/>
    <property type="molecule type" value="Genomic_DNA"/>
</dbReference>
<evidence type="ECO:0000259" key="2">
    <source>
        <dbReference type="Pfam" id="PF03629"/>
    </source>
</evidence>
<feature type="domain" description="Sialate O-acetylesterase" evidence="2">
    <location>
        <begin position="274"/>
        <end position="381"/>
    </location>
</feature>
<dbReference type="Proteomes" id="UP001529380">
    <property type="component" value="Unassembled WGS sequence"/>
</dbReference>